<dbReference type="EnsemblMetazoa" id="G5095.5">
    <property type="protein sequence ID" value="G5095.5:cds"/>
    <property type="gene ID" value="G5095"/>
</dbReference>
<evidence type="ECO:0000259" key="14">
    <source>
        <dbReference type="PROSITE" id="PS51194"/>
    </source>
</evidence>
<feature type="compositionally biased region" description="Basic and acidic residues" evidence="12">
    <location>
        <begin position="46"/>
        <end position="62"/>
    </location>
</feature>
<feature type="region of interest" description="Disordered" evidence="12">
    <location>
        <begin position="1"/>
        <end position="78"/>
    </location>
</feature>
<feature type="compositionally biased region" description="Basic and acidic residues" evidence="12">
    <location>
        <begin position="106"/>
        <end position="116"/>
    </location>
</feature>
<dbReference type="Proteomes" id="UP000005408">
    <property type="component" value="Unassembled WGS sequence"/>
</dbReference>
<evidence type="ECO:0000256" key="1">
    <source>
        <dbReference type="ARBA" id="ARBA00004604"/>
    </source>
</evidence>
<evidence type="ECO:0000256" key="11">
    <source>
        <dbReference type="PROSITE-ProRule" id="PRU00552"/>
    </source>
</evidence>
<dbReference type="InterPro" id="IPR001650">
    <property type="entry name" value="Helicase_C-like"/>
</dbReference>
<dbReference type="EC" id="3.6.4.13" evidence="3"/>
<dbReference type="CDD" id="cd18787">
    <property type="entry name" value="SF2_C_DEAD"/>
    <property type="match status" value="1"/>
</dbReference>
<feature type="domain" description="Helicase C-terminal" evidence="14">
    <location>
        <begin position="337"/>
        <end position="502"/>
    </location>
</feature>
<evidence type="ECO:0000256" key="12">
    <source>
        <dbReference type="SAM" id="MobiDB-lite"/>
    </source>
</evidence>
<keyword evidence="17" id="KW-1185">Reference proteome</keyword>
<dbReference type="PANTHER" id="PTHR47959:SF8">
    <property type="entry name" value="RNA HELICASE"/>
    <property type="match status" value="1"/>
</dbReference>
<dbReference type="InterPro" id="IPR014014">
    <property type="entry name" value="RNA_helicase_DEAD_Q_motif"/>
</dbReference>
<dbReference type="SMART" id="SM01123">
    <property type="entry name" value="DBP10CT"/>
    <property type="match status" value="1"/>
</dbReference>
<dbReference type="GO" id="GO:0016787">
    <property type="term" value="F:hydrolase activity"/>
    <property type="evidence" value="ECO:0007669"/>
    <property type="project" value="UniProtKB-KW"/>
</dbReference>
<feature type="region of interest" description="Disordered" evidence="12">
    <location>
        <begin position="629"/>
        <end position="695"/>
    </location>
</feature>
<keyword evidence="5" id="KW-0378">Hydrolase</keyword>
<comment type="similarity">
    <text evidence="2">Belongs to the DEAD box helicase family. DDX54/DBP10 subfamily.</text>
</comment>
<dbReference type="InterPro" id="IPR027417">
    <property type="entry name" value="P-loop_NTPase"/>
</dbReference>
<evidence type="ECO:0000256" key="10">
    <source>
        <dbReference type="ARBA" id="ARBA00047984"/>
    </source>
</evidence>
<name>A0A8W8NBD2_MAGGI</name>
<organism evidence="16 17">
    <name type="scientific">Magallana gigas</name>
    <name type="common">Pacific oyster</name>
    <name type="synonym">Crassostrea gigas</name>
    <dbReference type="NCBI Taxonomy" id="29159"/>
    <lineage>
        <taxon>Eukaryota</taxon>
        <taxon>Metazoa</taxon>
        <taxon>Spiralia</taxon>
        <taxon>Lophotrochozoa</taxon>
        <taxon>Mollusca</taxon>
        <taxon>Bivalvia</taxon>
        <taxon>Autobranchia</taxon>
        <taxon>Pteriomorphia</taxon>
        <taxon>Ostreida</taxon>
        <taxon>Ostreoidea</taxon>
        <taxon>Ostreidae</taxon>
        <taxon>Magallana</taxon>
    </lineage>
</organism>
<dbReference type="GO" id="GO:0005730">
    <property type="term" value="C:nucleolus"/>
    <property type="evidence" value="ECO:0007669"/>
    <property type="project" value="UniProtKB-SubCell"/>
</dbReference>
<comment type="subcellular location">
    <subcellularLocation>
        <location evidence="1">Nucleus</location>
        <location evidence="1">Nucleolus</location>
    </subcellularLocation>
</comment>
<dbReference type="InterPro" id="IPR014001">
    <property type="entry name" value="Helicase_ATP-bd"/>
</dbReference>
<dbReference type="GO" id="GO:0003723">
    <property type="term" value="F:RNA binding"/>
    <property type="evidence" value="ECO:0007669"/>
    <property type="project" value="UniProtKB-KW"/>
</dbReference>
<evidence type="ECO:0000313" key="16">
    <source>
        <dbReference type="EnsemblMetazoa" id="G5095.5:cds"/>
    </source>
</evidence>
<dbReference type="AlphaFoldDB" id="A0A8W8NBD2"/>
<evidence type="ECO:0000256" key="2">
    <source>
        <dbReference type="ARBA" id="ARBA00010379"/>
    </source>
</evidence>
<dbReference type="PROSITE" id="PS51195">
    <property type="entry name" value="Q_MOTIF"/>
    <property type="match status" value="1"/>
</dbReference>
<evidence type="ECO:0000259" key="13">
    <source>
        <dbReference type="PROSITE" id="PS51192"/>
    </source>
</evidence>
<dbReference type="InterPro" id="IPR011545">
    <property type="entry name" value="DEAD/DEAH_box_helicase_dom"/>
</dbReference>
<evidence type="ECO:0000256" key="8">
    <source>
        <dbReference type="ARBA" id="ARBA00022884"/>
    </source>
</evidence>
<evidence type="ECO:0000256" key="5">
    <source>
        <dbReference type="ARBA" id="ARBA00022801"/>
    </source>
</evidence>
<keyword evidence="6" id="KW-0347">Helicase</keyword>
<accession>A0A8W8NBD2</accession>
<evidence type="ECO:0000259" key="15">
    <source>
        <dbReference type="PROSITE" id="PS51195"/>
    </source>
</evidence>
<dbReference type="SMART" id="SM00490">
    <property type="entry name" value="HELICc"/>
    <property type="match status" value="1"/>
</dbReference>
<dbReference type="PANTHER" id="PTHR47959">
    <property type="entry name" value="ATP-DEPENDENT RNA HELICASE RHLE-RELATED"/>
    <property type="match status" value="1"/>
</dbReference>
<dbReference type="SUPFAM" id="SSF52540">
    <property type="entry name" value="P-loop containing nucleoside triphosphate hydrolases"/>
    <property type="match status" value="2"/>
</dbReference>
<sequence length="896" mass="103168">MTKWRKKRLDQQNNESKTQTFKSEKRKTKSTKLNPYGKNDNTNRAYDVKNTKAVKQKVERKYSKGNKRGSFEEDNDEMEVVGQKHLQQIFIQDKEDADSDSSQELQDTRKWLTEQNRKKKKSGGFQSMGLSHGVYKGVLRKGYKIPTPIQRKTVPLIMEGKDVVAMARTGSGKTAAFLIPMFEKLKTHTAKSGARGLILSPTRELALQTLKFTKELGKYTGLRAAVVLGGDKMDDQFAALHENPDIIIATPGRLMHVLVEMEKKLKSVEYVVFDEADRLFEMGFQEQLHEIIHRLPESRQTVLFSATLPKLLVEFAKAGLHDPTLLRLDVETKLSEQLKQSFFRCREEDKPAILLYILKHVIDLDQLTVVFAATKHHVEYLHMILTYAGIDSTYIYSSLDPSARKINVAKFQHKKVKVLIVTDLAARGIDIPLLDNVINVNFPAKSKLFVHRVGRVARAGREGYAYSLVAQDEVPFLLDLYIFLGRSLTIASQLKNVEDKDGVLGDVPQTVVDEEEEQLRLWHKDHIDLINMKKVVGNAQKKYLRSRPLPAKESIKRYKQIQSTDNIGLHPVFAKECSTEEQQKNELLNALKAYKGHSTIFETNTSSKNRSFDVMKHKRAFHQTVIQKKTKQVTDLKDAESDDSDRGETEQPMADEENVKETFRTVIGGKRKANNKLFDPQRKKKRKQESIRDEENYLHYRPKDFQSELGLSLGTSFDKEATGAVLDLRDEINKSKPMSNKRWDRKKKKFVTTNDNAAGKKKIRTESGAMISASYKSRAYKDWLNKNKMANANDSGDEEEEHETNTGNQDNSYRLKVIGTKRRNWHTKLKEEEDQKRNRTELKHKEEILKQRKIKAKKQAFQNHRQKQRQSRQKFKIGINIYLLARVCPSSSCRIF</sequence>
<proteinExistence type="inferred from homology"/>
<dbReference type="PROSITE" id="PS51192">
    <property type="entry name" value="HELICASE_ATP_BIND_1"/>
    <property type="match status" value="1"/>
</dbReference>
<dbReference type="InterPro" id="IPR012541">
    <property type="entry name" value="DBP10_C"/>
</dbReference>
<protein>
    <recommendedName>
        <fullName evidence="3">RNA helicase</fullName>
        <ecNumber evidence="3">3.6.4.13</ecNumber>
    </recommendedName>
</protein>
<evidence type="ECO:0000256" key="9">
    <source>
        <dbReference type="ARBA" id="ARBA00023242"/>
    </source>
</evidence>
<dbReference type="GO" id="GO:0005829">
    <property type="term" value="C:cytosol"/>
    <property type="evidence" value="ECO:0007669"/>
    <property type="project" value="TreeGrafter"/>
</dbReference>
<keyword evidence="7" id="KW-0067">ATP-binding</keyword>
<dbReference type="Gene3D" id="3.40.50.300">
    <property type="entry name" value="P-loop containing nucleotide triphosphate hydrolases"/>
    <property type="match status" value="2"/>
</dbReference>
<dbReference type="GO" id="GO:0003724">
    <property type="term" value="F:RNA helicase activity"/>
    <property type="evidence" value="ECO:0007669"/>
    <property type="project" value="UniProtKB-EC"/>
</dbReference>
<feature type="region of interest" description="Disordered" evidence="12">
    <location>
        <begin position="93"/>
        <end position="126"/>
    </location>
</feature>
<keyword evidence="9" id="KW-0539">Nucleus</keyword>
<feature type="domain" description="Helicase ATP-binding" evidence="13">
    <location>
        <begin position="154"/>
        <end position="326"/>
    </location>
</feature>
<feature type="region of interest" description="Disordered" evidence="12">
    <location>
        <begin position="791"/>
        <end position="813"/>
    </location>
</feature>
<keyword evidence="4" id="KW-0547">Nucleotide-binding</keyword>
<evidence type="ECO:0000313" key="17">
    <source>
        <dbReference type="Proteomes" id="UP000005408"/>
    </source>
</evidence>
<reference evidence="16" key="1">
    <citation type="submission" date="2022-08" db="UniProtKB">
        <authorList>
            <consortium name="EnsemblMetazoa"/>
        </authorList>
    </citation>
    <scope>IDENTIFICATION</scope>
    <source>
        <strain evidence="16">05x7-T-G4-1.051#20</strain>
    </source>
</reference>
<feature type="compositionally biased region" description="Polar residues" evidence="12">
    <location>
        <begin position="11"/>
        <end position="21"/>
    </location>
</feature>
<dbReference type="Pfam" id="PF00271">
    <property type="entry name" value="Helicase_C"/>
    <property type="match status" value="1"/>
</dbReference>
<feature type="compositionally biased region" description="Basic and acidic residues" evidence="12">
    <location>
        <begin position="632"/>
        <end position="649"/>
    </location>
</feature>
<keyword evidence="8" id="KW-0694">RNA-binding</keyword>
<feature type="short sequence motif" description="Q motif" evidence="11">
    <location>
        <begin position="123"/>
        <end position="151"/>
    </location>
</feature>
<dbReference type="PROSITE" id="PS51194">
    <property type="entry name" value="HELICASE_CTER"/>
    <property type="match status" value="1"/>
</dbReference>
<dbReference type="PROSITE" id="PS00039">
    <property type="entry name" value="DEAD_ATP_HELICASE"/>
    <property type="match status" value="1"/>
</dbReference>
<dbReference type="SMART" id="SM00487">
    <property type="entry name" value="DEXDc"/>
    <property type="match status" value="1"/>
</dbReference>
<evidence type="ECO:0000256" key="7">
    <source>
        <dbReference type="ARBA" id="ARBA00022840"/>
    </source>
</evidence>
<dbReference type="Pfam" id="PF00270">
    <property type="entry name" value="DEAD"/>
    <property type="match status" value="1"/>
</dbReference>
<dbReference type="InterPro" id="IPR050079">
    <property type="entry name" value="DEAD_box_RNA_helicase"/>
</dbReference>
<feature type="domain" description="DEAD-box RNA helicase Q" evidence="15">
    <location>
        <begin position="123"/>
        <end position="151"/>
    </location>
</feature>
<dbReference type="InterPro" id="IPR000629">
    <property type="entry name" value="RNA-helicase_DEAD-box_CS"/>
</dbReference>
<evidence type="ECO:0000256" key="6">
    <source>
        <dbReference type="ARBA" id="ARBA00022806"/>
    </source>
</evidence>
<dbReference type="GO" id="GO:0005524">
    <property type="term" value="F:ATP binding"/>
    <property type="evidence" value="ECO:0007669"/>
    <property type="project" value="UniProtKB-KW"/>
</dbReference>
<evidence type="ECO:0000256" key="4">
    <source>
        <dbReference type="ARBA" id="ARBA00022741"/>
    </source>
</evidence>
<evidence type="ECO:0000256" key="3">
    <source>
        <dbReference type="ARBA" id="ARBA00012552"/>
    </source>
</evidence>
<dbReference type="InterPro" id="IPR033517">
    <property type="entry name" value="DDX54/DBP10_DEAD-box_helicase"/>
</dbReference>
<dbReference type="CDD" id="cd17959">
    <property type="entry name" value="DEADc_DDX54"/>
    <property type="match status" value="1"/>
</dbReference>
<dbReference type="Pfam" id="PF08147">
    <property type="entry name" value="DBP10CT"/>
    <property type="match status" value="1"/>
</dbReference>
<comment type="catalytic activity">
    <reaction evidence="10">
        <text>ATP + H2O = ADP + phosphate + H(+)</text>
        <dbReference type="Rhea" id="RHEA:13065"/>
        <dbReference type="ChEBI" id="CHEBI:15377"/>
        <dbReference type="ChEBI" id="CHEBI:15378"/>
        <dbReference type="ChEBI" id="CHEBI:30616"/>
        <dbReference type="ChEBI" id="CHEBI:43474"/>
        <dbReference type="ChEBI" id="CHEBI:456216"/>
        <dbReference type="EC" id="3.6.4.13"/>
    </reaction>
</comment>
<dbReference type="FunFam" id="3.40.50.300:FF:000865">
    <property type="entry name" value="ATP-dependent RNA helicase DDX54"/>
    <property type="match status" value="1"/>
</dbReference>